<proteinExistence type="predicted"/>
<sequence>MCLRVTLNRNLQAVTAVSRWSSVTFCSVLLGGASNSDSAHACDFGGREFLSFNGTCLLRFFLTNIGLDLDLACFYSPHCFSRISSMARRNSSVRPDSKWV</sequence>
<dbReference type="EMBL" id="JAAIUW010000006">
    <property type="protein sequence ID" value="KAF7827302.1"/>
    <property type="molecule type" value="Genomic_DNA"/>
</dbReference>
<evidence type="ECO:0000313" key="1">
    <source>
        <dbReference type="EMBL" id="KAF7827302.1"/>
    </source>
</evidence>
<keyword evidence="2" id="KW-1185">Reference proteome</keyword>
<organism evidence="1 2">
    <name type="scientific">Senna tora</name>
    <dbReference type="NCBI Taxonomy" id="362788"/>
    <lineage>
        <taxon>Eukaryota</taxon>
        <taxon>Viridiplantae</taxon>
        <taxon>Streptophyta</taxon>
        <taxon>Embryophyta</taxon>
        <taxon>Tracheophyta</taxon>
        <taxon>Spermatophyta</taxon>
        <taxon>Magnoliopsida</taxon>
        <taxon>eudicotyledons</taxon>
        <taxon>Gunneridae</taxon>
        <taxon>Pentapetalae</taxon>
        <taxon>rosids</taxon>
        <taxon>fabids</taxon>
        <taxon>Fabales</taxon>
        <taxon>Fabaceae</taxon>
        <taxon>Caesalpinioideae</taxon>
        <taxon>Cassia clade</taxon>
        <taxon>Senna</taxon>
    </lineage>
</organism>
<name>A0A834WLD6_9FABA</name>
<evidence type="ECO:0000313" key="2">
    <source>
        <dbReference type="Proteomes" id="UP000634136"/>
    </source>
</evidence>
<dbReference type="AlphaFoldDB" id="A0A834WLD6"/>
<gene>
    <name evidence="1" type="ORF">G2W53_018466</name>
</gene>
<accession>A0A834WLD6</accession>
<comment type="caution">
    <text evidence="1">The sequence shown here is derived from an EMBL/GenBank/DDBJ whole genome shotgun (WGS) entry which is preliminary data.</text>
</comment>
<dbReference type="Proteomes" id="UP000634136">
    <property type="component" value="Unassembled WGS sequence"/>
</dbReference>
<protein>
    <submittedName>
        <fullName evidence="1">Uncharacterized protein</fullName>
    </submittedName>
</protein>
<reference evidence="1" key="1">
    <citation type="submission" date="2020-09" db="EMBL/GenBank/DDBJ databases">
        <title>Genome-Enabled Discovery of Anthraquinone Biosynthesis in Senna tora.</title>
        <authorList>
            <person name="Kang S.-H."/>
            <person name="Pandey R.P."/>
            <person name="Lee C.-M."/>
            <person name="Sim J.-S."/>
            <person name="Jeong J.-T."/>
            <person name="Choi B.-S."/>
            <person name="Jung M."/>
            <person name="Ginzburg D."/>
            <person name="Zhao K."/>
            <person name="Won S.Y."/>
            <person name="Oh T.-J."/>
            <person name="Yu Y."/>
            <person name="Kim N.-H."/>
            <person name="Lee O.R."/>
            <person name="Lee T.-H."/>
            <person name="Bashyal P."/>
            <person name="Kim T.-S."/>
            <person name="Lee W.-H."/>
            <person name="Kawkins C."/>
            <person name="Kim C.-K."/>
            <person name="Kim J.S."/>
            <person name="Ahn B.O."/>
            <person name="Rhee S.Y."/>
            <person name="Sohng J.K."/>
        </authorList>
    </citation>
    <scope>NUCLEOTIDE SEQUENCE</scope>
    <source>
        <tissue evidence="1">Leaf</tissue>
    </source>
</reference>